<dbReference type="Proteomes" id="UP000281549">
    <property type="component" value="Unassembled WGS sequence"/>
</dbReference>
<reference evidence="3" key="1">
    <citation type="journal article" date="2018" name="Nat. Microbiol.">
        <title>Leveraging single-cell genomics to expand the fungal tree of life.</title>
        <authorList>
            <person name="Ahrendt S.R."/>
            <person name="Quandt C.A."/>
            <person name="Ciobanu D."/>
            <person name="Clum A."/>
            <person name="Salamov A."/>
            <person name="Andreopoulos B."/>
            <person name="Cheng J.F."/>
            <person name="Woyke T."/>
            <person name="Pelin A."/>
            <person name="Henrissat B."/>
            <person name="Reynolds N.K."/>
            <person name="Benny G.L."/>
            <person name="Smith M.E."/>
            <person name="James T.Y."/>
            <person name="Grigoriev I.V."/>
        </authorList>
    </citation>
    <scope>NUCLEOTIDE SEQUENCE [LARGE SCALE GENOMIC DNA]</scope>
    <source>
        <strain evidence="3">CSF55</strain>
    </source>
</reference>
<sequence>MTHEHLMTSLLILKFQSYIDEGPSTVQLRKSTKNPLQATEETLQMFTSNKCIELFLMISVWFSWSCSLSLFDLPVEIIERITDNIEPLELQQMVCSCKMAHAWYRKDAILPSLIKYYERSVPLIELKWKIKNSAKARRQFLQDKTIHAKWHLRYFFL</sequence>
<organism evidence="2 3">
    <name type="scientific">Rozella allomycis (strain CSF55)</name>
    <dbReference type="NCBI Taxonomy" id="988480"/>
    <lineage>
        <taxon>Eukaryota</taxon>
        <taxon>Fungi</taxon>
        <taxon>Fungi incertae sedis</taxon>
        <taxon>Cryptomycota</taxon>
        <taxon>Cryptomycota incertae sedis</taxon>
        <taxon>Rozella</taxon>
    </lineage>
</organism>
<protein>
    <recommendedName>
        <fullName evidence="1">F-box domain-containing protein</fullName>
    </recommendedName>
</protein>
<dbReference type="PROSITE" id="PS50181">
    <property type="entry name" value="FBOX"/>
    <property type="match status" value="1"/>
</dbReference>
<gene>
    <name evidence="2" type="ORF">ROZALSC1DRAFT_25960</name>
</gene>
<feature type="domain" description="F-box" evidence="1">
    <location>
        <begin position="67"/>
        <end position="113"/>
    </location>
</feature>
<accession>A0A4P9YCH1</accession>
<dbReference type="EMBL" id="ML007498">
    <property type="protein sequence ID" value="RKP15860.1"/>
    <property type="molecule type" value="Genomic_DNA"/>
</dbReference>
<feature type="non-terminal residue" evidence="2">
    <location>
        <position position="157"/>
    </location>
</feature>
<evidence type="ECO:0000259" key="1">
    <source>
        <dbReference type="PROSITE" id="PS50181"/>
    </source>
</evidence>
<dbReference type="InterPro" id="IPR001810">
    <property type="entry name" value="F-box_dom"/>
</dbReference>
<name>A0A4P9YCH1_ROZAC</name>
<evidence type="ECO:0000313" key="3">
    <source>
        <dbReference type="Proteomes" id="UP000281549"/>
    </source>
</evidence>
<evidence type="ECO:0000313" key="2">
    <source>
        <dbReference type="EMBL" id="RKP15860.1"/>
    </source>
</evidence>
<dbReference type="AlphaFoldDB" id="A0A4P9YCH1"/>
<proteinExistence type="predicted"/>